<comment type="similarity">
    <text evidence="1">Belongs to the class-IV pyridoxal-phosphate-dependent aminotransferase family.</text>
</comment>
<dbReference type="Gene3D" id="3.30.470.10">
    <property type="match status" value="1"/>
</dbReference>
<dbReference type="Pfam" id="PF01063">
    <property type="entry name" value="Aminotran_4"/>
    <property type="match status" value="1"/>
</dbReference>
<dbReference type="InterPro" id="IPR050571">
    <property type="entry name" value="Class-IV_PLP-Dep_Aminotrnsfr"/>
</dbReference>
<dbReference type="PANTHER" id="PTHR42743">
    <property type="entry name" value="AMINO-ACID AMINOTRANSFERASE"/>
    <property type="match status" value="1"/>
</dbReference>
<evidence type="ECO:0000313" key="2">
    <source>
        <dbReference type="EMBL" id="MBA2224739.1"/>
    </source>
</evidence>
<dbReference type="RefSeq" id="WP_194536162.1">
    <property type="nucleotide sequence ID" value="NZ_JACEFB010000001.1"/>
</dbReference>
<sequence length="316" mass="35135">MSDSLVWCNGRFLAQAEAALPWTDAGFVYGAVLVDNARTFQRQLFRWPQHLERFRRHCRLCGLALPYSDDQLTAVAKELIAHNGRLLDEKAEMQVVTFATPGPIGWLVGKESDGSPTTGMMVYPLSRQRYRRFFSEGVALEITGQQHSHPSDILPPAIKHRSRLMWFLAERRKRLPHAVPVLVNQEGIGDTPLGAIVAVRGGTILLPPADAVLESISVQFLRELCQGYGIPVQESPWNLRELTAEPSGGRERLPAEPIQELLLVGTAFCIAGVRQLVSSSGERIFPWPGEMYSLLLAAWERQVGSPIAQYFLDSPG</sequence>
<dbReference type="GO" id="GO:0046394">
    <property type="term" value="P:carboxylic acid biosynthetic process"/>
    <property type="evidence" value="ECO:0007669"/>
    <property type="project" value="UniProtKB-ARBA"/>
</dbReference>
<accession>A0A7V9AAB6</accession>
<comment type="caution">
    <text evidence="2">The sequence shown here is derived from an EMBL/GenBank/DDBJ whole genome shotgun (WGS) entry which is preliminary data.</text>
</comment>
<dbReference type="InterPro" id="IPR001544">
    <property type="entry name" value="Aminotrans_IV"/>
</dbReference>
<organism evidence="2 3">
    <name type="scientific">Thermogemmata fonticola</name>
    <dbReference type="NCBI Taxonomy" id="2755323"/>
    <lineage>
        <taxon>Bacteria</taxon>
        <taxon>Pseudomonadati</taxon>
        <taxon>Planctomycetota</taxon>
        <taxon>Planctomycetia</taxon>
        <taxon>Gemmatales</taxon>
        <taxon>Gemmataceae</taxon>
        <taxon>Thermogemmata</taxon>
    </lineage>
</organism>
<gene>
    <name evidence="2" type="ORF">H0921_01025</name>
</gene>
<dbReference type="InterPro" id="IPR043132">
    <property type="entry name" value="BCAT-like_C"/>
</dbReference>
<evidence type="ECO:0000313" key="3">
    <source>
        <dbReference type="Proteomes" id="UP000542342"/>
    </source>
</evidence>
<dbReference type="Proteomes" id="UP000542342">
    <property type="component" value="Unassembled WGS sequence"/>
</dbReference>
<dbReference type="GO" id="GO:0008483">
    <property type="term" value="F:transaminase activity"/>
    <property type="evidence" value="ECO:0007669"/>
    <property type="project" value="UniProtKB-KW"/>
</dbReference>
<dbReference type="EMBL" id="JACEFB010000001">
    <property type="protein sequence ID" value="MBA2224739.1"/>
    <property type="molecule type" value="Genomic_DNA"/>
</dbReference>
<dbReference type="PANTHER" id="PTHR42743:SF4">
    <property type="entry name" value="BRANCHED-CHAIN-AMINO-ACID AMINOTRANSFERASE-RELATED"/>
    <property type="match status" value="1"/>
</dbReference>
<dbReference type="SUPFAM" id="SSF56752">
    <property type="entry name" value="D-aminoacid aminotransferase-like PLP-dependent enzymes"/>
    <property type="match status" value="1"/>
</dbReference>
<dbReference type="Gene3D" id="3.20.10.10">
    <property type="entry name" value="D-amino Acid Aminotransferase, subunit A, domain 2"/>
    <property type="match status" value="1"/>
</dbReference>
<reference evidence="2 3" key="1">
    <citation type="submission" date="2020-07" db="EMBL/GenBank/DDBJ databases">
        <title>Thermogemmata thermophila gen. nov., sp. nov., a novel moderate thermophilic planctomycete from a Kamchatka hot spring.</title>
        <authorList>
            <person name="Elcheninov A.G."/>
            <person name="Podosokorskaya O.A."/>
            <person name="Kovaleva O.L."/>
            <person name="Novikov A."/>
            <person name="Bonch-Osmolovskaya E.A."/>
            <person name="Toshchakov S.V."/>
            <person name="Kublanov I.V."/>
        </authorList>
    </citation>
    <scope>NUCLEOTIDE SEQUENCE [LARGE SCALE GENOMIC DNA]</scope>
    <source>
        <strain evidence="2 3">2918</strain>
    </source>
</reference>
<keyword evidence="2" id="KW-0032">Aminotransferase</keyword>
<dbReference type="InterPro" id="IPR036038">
    <property type="entry name" value="Aminotransferase-like"/>
</dbReference>
<protein>
    <submittedName>
        <fullName evidence="2">Aminotransferase class IV</fullName>
    </submittedName>
</protein>
<evidence type="ECO:0000256" key="1">
    <source>
        <dbReference type="ARBA" id="ARBA00009320"/>
    </source>
</evidence>
<name>A0A7V9AAB6_9BACT</name>
<dbReference type="AlphaFoldDB" id="A0A7V9AAB6"/>
<keyword evidence="3" id="KW-1185">Reference proteome</keyword>
<proteinExistence type="inferred from homology"/>
<keyword evidence="2" id="KW-0808">Transferase</keyword>
<dbReference type="InterPro" id="IPR043131">
    <property type="entry name" value="BCAT-like_N"/>
</dbReference>